<organism evidence="1 2">
    <name type="scientific">Winslowiella toletana</name>
    <dbReference type="NCBI Taxonomy" id="92490"/>
    <lineage>
        <taxon>Bacteria</taxon>
        <taxon>Pseudomonadati</taxon>
        <taxon>Pseudomonadota</taxon>
        <taxon>Gammaproteobacteria</taxon>
        <taxon>Enterobacterales</taxon>
        <taxon>Erwiniaceae</taxon>
        <taxon>Winslowiella</taxon>
    </lineage>
</organism>
<dbReference type="RefSeq" id="WP_017800027.1">
    <property type="nucleotide sequence ID" value="NZ_JAGGMQ010000001.1"/>
</dbReference>
<comment type="caution">
    <text evidence="1">The sequence shown here is derived from an EMBL/GenBank/DDBJ whole genome shotgun (WGS) entry which is preliminary data.</text>
</comment>
<protein>
    <submittedName>
        <fullName evidence="1">Uncharacterized protein</fullName>
    </submittedName>
</protein>
<name>A0ABS4P386_9GAMM</name>
<proteinExistence type="predicted"/>
<dbReference type="EMBL" id="JAGGMQ010000001">
    <property type="protein sequence ID" value="MBP2167115.1"/>
    <property type="molecule type" value="Genomic_DNA"/>
</dbReference>
<reference evidence="2" key="2">
    <citation type="submission" date="2023-07" db="EMBL/GenBank/DDBJ databases">
        <title>Genome mining of underrepresented organisms for secondary metabolites.</title>
        <authorList>
            <person name="D'Agostino P.M."/>
        </authorList>
    </citation>
    <scope>NUCLEOTIDE SEQUENCE [LARGE SCALE GENOMIC DNA]</scope>
    <source>
        <strain evidence="2">WS4403</strain>
    </source>
</reference>
<gene>
    <name evidence="1" type="ORF">J2125_000307</name>
</gene>
<reference evidence="1 2" key="1">
    <citation type="submission" date="2021-03" db="EMBL/GenBank/DDBJ databases">
        <authorList>
            <person name="D'Agostino P."/>
            <person name="Huntemann M."/>
            <person name="Clum A."/>
            <person name="Spunde A."/>
            <person name="Palaniappan K."/>
            <person name="Ritter S."/>
            <person name="Mikhailova N."/>
            <person name="Chen I.-M."/>
            <person name="Stamatis D."/>
            <person name="Reddy T."/>
            <person name="O'Malley R."/>
            <person name="Daum C."/>
            <person name="Shapiro N."/>
            <person name="Ivanova N."/>
            <person name="Kyrpides N."/>
            <person name="Woyke T."/>
        </authorList>
    </citation>
    <scope>NUCLEOTIDE SEQUENCE [LARGE SCALE GENOMIC DNA]</scope>
    <source>
        <strain evidence="1 2">WS4403</strain>
    </source>
</reference>
<accession>A0ABS4P386</accession>
<dbReference type="Proteomes" id="UP001195624">
    <property type="component" value="Unassembled WGS sequence"/>
</dbReference>
<evidence type="ECO:0000313" key="2">
    <source>
        <dbReference type="Proteomes" id="UP001195624"/>
    </source>
</evidence>
<sequence length="228" mass="24969">MSDISGVSRNMQFDQPALVSAVSVLTAEHQNAVHLLGQPVEGSEVRVMPTALAEAFREHDGTEIQKFMAENKLLFLSVMMVSEEKKIIAAYTFGFSTLSEGLAVVKSSLEGSTVISSAAQKLSSAEDFQRFFASFASNQQCGEQLMRTLTEAEQPVTSHASTEGQSQLVKVQAKIRSLYFKVNQPGYLVTSKDNERLNDLLNKEIELRTELVKGLVPVASDLIEPPDV</sequence>
<evidence type="ECO:0000313" key="1">
    <source>
        <dbReference type="EMBL" id="MBP2167115.1"/>
    </source>
</evidence>
<keyword evidence="2" id="KW-1185">Reference proteome</keyword>